<accession>A0A7R8X539</accession>
<dbReference type="InterPro" id="IPR000618">
    <property type="entry name" value="Insect_cuticle"/>
</dbReference>
<evidence type="ECO:0000313" key="5">
    <source>
        <dbReference type="Proteomes" id="UP000677054"/>
    </source>
</evidence>
<reference evidence="4" key="1">
    <citation type="submission" date="2020-11" db="EMBL/GenBank/DDBJ databases">
        <authorList>
            <person name="Tran Van P."/>
        </authorList>
    </citation>
    <scope>NUCLEOTIDE SEQUENCE</scope>
</reference>
<dbReference type="PANTHER" id="PTHR12236:SF79">
    <property type="entry name" value="CUTICULAR PROTEIN 50CB-RELATED"/>
    <property type="match status" value="1"/>
</dbReference>
<feature type="compositionally biased region" description="Basic and acidic residues" evidence="3">
    <location>
        <begin position="49"/>
        <end position="63"/>
    </location>
</feature>
<dbReference type="EMBL" id="CAJPEV010000588">
    <property type="protein sequence ID" value="CAG0886718.1"/>
    <property type="molecule type" value="Genomic_DNA"/>
</dbReference>
<evidence type="ECO:0000256" key="3">
    <source>
        <dbReference type="SAM" id="MobiDB-lite"/>
    </source>
</evidence>
<dbReference type="Proteomes" id="UP000677054">
    <property type="component" value="Unassembled WGS sequence"/>
</dbReference>
<dbReference type="EMBL" id="LR900105">
    <property type="protein sequence ID" value="CAD7244224.1"/>
    <property type="molecule type" value="Genomic_DNA"/>
</dbReference>
<dbReference type="AlphaFoldDB" id="A0A7R8X539"/>
<dbReference type="PRINTS" id="PR00947">
    <property type="entry name" value="CUTICLE"/>
</dbReference>
<keyword evidence="1 2" id="KW-0193">Cuticle</keyword>
<dbReference type="GO" id="GO:0031012">
    <property type="term" value="C:extracellular matrix"/>
    <property type="evidence" value="ECO:0007669"/>
    <property type="project" value="TreeGrafter"/>
</dbReference>
<organism evidence="4">
    <name type="scientific">Darwinula stevensoni</name>
    <dbReference type="NCBI Taxonomy" id="69355"/>
    <lineage>
        <taxon>Eukaryota</taxon>
        <taxon>Metazoa</taxon>
        <taxon>Ecdysozoa</taxon>
        <taxon>Arthropoda</taxon>
        <taxon>Crustacea</taxon>
        <taxon>Oligostraca</taxon>
        <taxon>Ostracoda</taxon>
        <taxon>Podocopa</taxon>
        <taxon>Podocopida</taxon>
        <taxon>Darwinulocopina</taxon>
        <taxon>Darwinuloidea</taxon>
        <taxon>Darwinulidae</taxon>
        <taxon>Darwinula</taxon>
    </lineage>
</organism>
<sequence length="97" mass="10689">MEVNTGVHDGFTPVKDGNEGYASSGGYSQISSMDSPPKYHFKFSVNDSKSGDVKSHEETRDGKYVQGKYSVLQPDGLTRTVNYHTDDWGFKADVAYA</sequence>
<gene>
    <name evidence="4" type="ORF">DSTB1V02_LOCUS4124</name>
</gene>
<dbReference type="Pfam" id="PF00379">
    <property type="entry name" value="Chitin_bind_4"/>
    <property type="match status" value="1"/>
</dbReference>
<dbReference type="GO" id="GO:0005615">
    <property type="term" value="C:extracellular space"/>
    <property type="evidence" value="ECO:0007669"/>
    <property type="project" value="TreeGrafter"/>
</dbReference>
<evidence type="ECO:0000313" key="4">
    <source>
        <dbReference type="EMBL" id="CAD7244224.1"/>
    </source>
</evidence>
<evidence type="ECO:0000256" key="2">
    <source>
        <dbReference type="PROSITE-ProRule" id="PRU00497"/>
    </source>
</evidence>
<evidence type="ECO:0000256" key="1">
    <source>
        <dbReference type="ARBA" id="ARBA00022460"/>
    </source>
</evidence>
<dbReference type="GO" id="GO:0042302">
    <property type="term" value="F:structural constituent of cuticle"/>
    <property type="evidence" value="ECO:0007669"/>
    <property type="project" value="UniProtKB-UniRule"/>
</dbReference>
<proteinExistence type="predicted"/>
<protein>
    <submittedName>
        <fullName evidence="4">Uncharacterized protein</fullName>
    </submittedName>
</protein>
<dbReference type="PANTHER" id="PTHR12236">
    <property type="entry name" value="STRUCTURAL CONTITUENT OF CUTICLE"/>
    <property type="match status" value="1"/>
</dbReference>
<dbReference type="InterPro" id="IPR051217">
    <property type="entry name" value="Insect_Cuticle_Struc_Prot"/>
</dbReference>
<name>A0A7R8X539_9CRUS</name>
<feature type="region of interest" description="Disordered" evidence="3">
    <location>
        <begin position="1"/>
        <end position="30"/>
    </location>
</feature>
<dbReference type="PROSITE" id="PS51155">
    <property type="entry name" value="CHIT_BIND_RR_2"/>
    <property type="match status" value="1"/>
</dbReference>
<dbReference type="OrthoDB" id="6382329at2759"/>
<feature type="region of interest" description="Disordered" evidence="3">
    <location>
        <begin position="44"/>
        <end position="66"/>
    </location>
</feature>
<keyword evidence="5" id="KW-1185">Reference proteome</keyword>